<dbReference type="STRING" id="759272.G0SGP8"/>
<dbReference type="Proteomes" id="UP000008066">
    <property type="component" value="Unassembled WGS sequence"/>
</dbReference>
<feature type="compositionally biased region" description="Polar residues" evidence="1">
    <location>
        <begin position="19"/>
        <end position="45"/>
    </location>
</feature>
<evidence type="ECO:0000313" key="4">
    <source>
        <dbReference type="Proteomes" id="UP000008066"/>
    </source>
</evidence>
<dbReference type="InterPro" id="IPR011333">
    <property type="entry name" value="SKP1/BTB/POZ_sf"/>
</dbReference>
<feature type="compositionally biased region" description="Low complexity" evidence="1">
    <location>
        <begin position="52"/>
        <end position="79"/>
    </location>
</feature>
<feature type="compositionally biased region" description="Pro residues" evidence="1">
    <location>
        <begin position="387"/>
        <end position="396"/>
    </location>
</feature>
<feature type="compositionally biased region" description="Polar residues" evidence="1">
    <location>
        <begin position="90"/>
        <end position="112"/>
    </location>
</feature>
<dbReference type="PROSITE" id="PS50097">
    <property type="entry name" value="BTB"/>
    <property type="match status" value="1"/>
</dbReference>
<feature type="region of interest" description="Disordered" evidence="1">
    <location>
        <begin position="600"/>
        <end position="636"/>
    </location>
</feature>
<feature type="compositionally biased region" description="Polar residues" evidence="1">
    <location>
        <begin position="550"/>
        <end position="563"/>
    </location>
</feature>
<reference evidence="3 4" key="1">
    <citation type="journal article" date="2011" name="Cell">
        <title>Insight into structure and assembly of the nuclear pore complex by utilizing the genome of a eukaryotic thermophile.</title>
        <authorList>
            <person name="Amlacher S."/>
            <person name="Sarges P."/>
            <person name="Flemming D."/>
            <person name="van Noort V."/>
            <person name="Kunze R."/>
            <person name="Devos D.P."/>
            <person name="Arumugam M."/>
            <person name="Bork P."/>
            <person name="Hurt E."/>
        </authorList>
    </citation>
    <scope>NUCLEOTIDE SEQUENCE [LARGE SCALE GENOMIC DNA]</scope>
    <source>
        <strain evidence="4">DSM 1495 / CBS 144.50 / IMI 039719</strain>
    </source>
</reference>
<dbReference type="PANTHER" id="PTHR47843:SF6">
    <property type="entry name" value="BTB DOMAIN-CONTAINING PROTEIN"/>
    <property type="match status" value="1"/>
</dbReference>
<accession>G0SGP8</accession>
<evidence type="ECO:0000259" key="2">
    <source>
        <dbReference type="PROSITE" id="PS50097"/>
    </source>
</evidence>
<feature type="region of interest" description="Disordered" evidence="1">
    <location>
        <begin position="260"/>
        <end position="291"/>
    </location>
</feature>
<dbReference type="RefSeq" id="XP_006697005.1">
    <property type="nucleotide sequence ID" value="XM_006696942.1"/>
</dbReference>
<feature type="compositionally biased region" description="Basic and acidic residues" evidence="1">
    <location>
        <begin position="527"/>
        <end position="548"/>
    </location>
</feature>
<feature type="compositionally biased region" description="Low complexity" evidence="1">
    <location>
        <begin position="275"/>
        <end position="287"/>
    </location>
</feature>
<dbReference type="OMA" id="MERPWAT"/>
<feature type="domain" description="BTB" evidence="2">
    <location>
        <begin position="180"/>
        <end position="248"/>
    </location>
</feature>
<protein>
    <recommendedName>
        <fullName evidence="2">BTB domain-containing protein</fullName>
    </recommendedName>
</protein>
<evidence type="ECO:0000313" key="3">
    <source>
        <dbReference type="EMBL" id="EGS17387.1"/>
    </source>
</evidence>
<keyword evidence="4" id="KW-1185">Reference proteome</keyword>
<dbReference type="SUPFAM" id="SSF54695">
    <property type="entry name" value="POZ domain"/>
    <property type="match status" value="1"/>
</dbReference>
<feature type="compositionally biased region" description="Gly residues" evidence="1">
    <location>
        <begin position="404"/>
        <end position="416"/>
    </location>
</feature>
<proteinExistence type="predicted"/>
<organism evidence="4">
    <name type="scientific">Chaetomium thermophilum (strain DSM 1495 / CBS 144.50 / IMI 039719)</name>
    <name type="common">Thermochaetoides thermophila</name>
    <dbReference type="NCBI Taxonomy" id="759272"/>
    <lineage>
        <taxon>Eukaryota</taxon>
        <taxon>Fungi</taxon>
        <taxon>Dikarya</taxon>
        <taxon>Ascomycota</taxon>
        <taxon>Pezizomycotina</taxon>
        <taxon>Sordariomycetes</taxon>
        <taxon>Sordariomycetidae</taxon>
        <taxon>Sordariales</taxon>
        <taxon>Chaetomiaceae</taxon>
        <taxon>Thermochaetoides</taxon>
    </lineage>
</organism>
<dbReference type="EMBL" id="GL988047">
    <property type="protein sequence ID" value="EGS17387.1"/>
    <property type="molecule type" value="Genomic_DNA"/>
</dbReference>
<dbReference type="KEGG" id="cthr:CTHT_0067120"/>
<evidence type="ECO:0000256" key="1">
    <source>
        <dbReference type="SAM" id="MobiDB-lite"/>
    </source>
</evidence>
<dbReference type="HOGENOM" id="CLU_379461_0_0_1"/>
<feature type="region of interest" description="Disordered" evidence="1">
    <location>
        <begin position="1"/>
        <end position="166"/>
    </location>
</feature>
<dbReference type="Gene3D" id="3.30.710.10">
    <property type="entry name" value="Potassium Channel Kv1.1, Chain A"/>
    <property type="match status" value="1"/>
</dbReference>
<dbReference type="PANTHER" id="PTHR47843">
    <property type="entry name" value="BTB DOMAIN-CONTAINING PROTEIN-RELATED"/>
    <property type="match status" value="1"/>
</dbReference>
<dbReference type="GeneID" id="18260750"/>
<feature type="compositionally biased region" description="Low complexity" evidence="1">
    <location>
        <begin position="692"/>
        <end position="705"/>
    </location>
</feature>
<dbReference type="InterPro" id="IPR000210">
    <property type="entry name" value="BTB/POZ_dom"/>
</dbReference>
<feature type="region of interest" description="Disordered" evidence="1">
    <location>
        <begin position="520"/>
        <end position="577"/>
    </location>
</feature>
<name>G0SGP8_CHATD</name>
<feature type="region of interest" description="Disordered" evidence="1">
    <location>
        <begin position="686"/>
        <end position="730"/>
    </location>
</feature>
<dbReference type="OrthoDB" id="6359816at2759"/>
<gene>
    <name evidence="3" type="ORF">CTHT_0067120</name>
</gene>
<sequence length="730" mass="79112">MSDDPGPNAGASTRPDAGSTATDSVPLNSSTSPVLAVSDQTTQRSLAEDNASRNANANASASASASAPSSASTSTSNNSGLNRESHPPAQASSSRSTSAPVGNGIGSNTTSAEAGPSRPPLQTLADVMRAPSTVPPDVVVLESLPDDLERRRRQEDDEEPDPKADLWVSTYDGRFNSPIIPIHVGVPPNNATFYVHKHILLRCEYFEKALCGDFKESEAQAIDLPEEDPALFHFLVAYLYEGKYEPIKPLAAALAPDRKGKSKAAAPSPDSNSTAPADPATGPAAAAHGVRPEHIRRLARDNPAGAATLILDRLNNNANRPIPNYGGGAYYYPPVYPPAVAPPVPGRGGGCGTTVLLLELWCPDEEELETPFLLLLLLLLRRPPPPPPPPPVPPELYDPRYGGEQPGPGSGTGQGIRGEPQQPQEEEEKKEDPDRRSWTSLYTHHIRQYLLAHRFLLPSFQRAVARAIVLLLESLGSQAATMEVLQSCRTLYDGLPEGDPLVRMVFARVGFLQPWKNPGCGRGKQYQHQDGHHEDDLGKGKGKEKEYNGHAQSQGSLSANGHLNPNPDEHLDDDPESFLLTNPDIALGLLREMAARRDEDLIPPPIPAAPTGNTTTQGPGPAPGGPYPGGGPYGRAGREVRNYNGLYQHQQHQQQAPLPSMVRPLWVGEGGWPWGGEGEEGEWWWHHHHHQQQQQQRQQQQQQQHTAVSGRRRTERDRVVAGRLILDHRP</sequence>
<dbReference type="eggNOG" id="ENOG502SP89">
    <property type="taxonomic scope" value="Eukaryota"/>
</dbReference>
<dbReference type="CDD" id="cd18186">
    <property type="entry name" value="BTB_POZ_ZBTB_KLHL-like"/>
    <property type="match status" value="1"/>
</dbReference>
<dbReference type="AlphaFoldDB" id="G0SGP8"/>
<feature type="region of interest" description="Disordered" evidence="1">
    <location>
        <begin position="387"/>
        <end position="437"/>
    </location>
</feature>
<feature type="compositionally biased region" description="Low complexity" evidence="1">
    <location>
        <begin position="609"/>
        <end position="619"/>
    </location>
</feature>
<dbReference type="Pfam" id="PF00651">
    <property type="entry name" value="BTB"/>
    <property type="match status" value="1"/>
</dbReference>
<feature type="compositionally biased region" description="Basic and acidic residues" evidence="1">
    <location>
        <begin position="712"/>
        <end position="730"/>
    </location>
</feature>